<evidence type="ECO:0000256" key="1">
    <source>
        <dbReference type="SAM" id="MobiDB-lite"/>
    </source>
</evidence>
<dbReference type="Proteomes" id="UP001165063">
    <property type="component" value="Unassembled WGS sequence"/>
</dbReference>
<dbReference type="OrthoDB" id="6130531at2759"/>
<evidence type="ECO:0000256" key="2">
    <source>
        <dbReference type="SAM" id="Phobius"/>
    </source>
</evidence>
<protein>
    <submittedName>
        <fullName evidence="4">Unnamed protein product</fullName>
    </submittedName>
</protein>
<dbReference type="InterPro" id="IPR006693">
    <property type="entry name" value="AB_hydrolase_lipase"/>
</dbReference>
<keyword evidence="5" id="KW-1185">Reference proteome</keyword>
<sequence length="448" mass="52289">MPTEQIPERENSFSSMSFQQEMPERQDKQRVMLRKLGSWLSNICCFLFLSFLMMLSVLYHLFMNYVKFDKFRHPRLRSPKPAYPLINQKDLKMTPDLSYYCELLGLQLSEYRITTKDGFIISLYHLFDPSNGTPNKKPVLLLHGLLQSCGAYITSGTKSIAYMLVKNNYDVWLANNRCGFEPRHTVYTKYDREMWDWDLSEMAKFDLTRLIDEVLNITKWPGKLSLIGHSQGTAQITLLVSKEMDLGYNDKIDNVVLLSPAIYGGVLLDEKLFIKFIKGIPNSVYNIFFGFHAFMPIMMSLRNIIVGTPIFGFCSYTMFSFLFDWDDQLWDPKIRTVHFMFSPVYVSAKLMKWWLSNKHGQGFQGGVPILKAQGNWFHSDCPKMMLVVGGKDNLVNGDLFINKLYNEENMKERFIYRKLDEYSHLDVLWADDVLERIGEDMLHFLSSE</sequence>
<evidence type="ECO:0000259" key="3">
    <source>
        <dbReference type="Pfam" id="PF04083"/>
    </source>
</evidence>
<feature type="domain" description="Partial AB-hydrolase lipase" evidence="3">
    <location>
        <begin position="98"/>
        <end position="156"/>
    </location>
</feature>
<dbReference type="AlphaFoldDB" id="A0A9W7DH99"/>
<dbReference type="Pfam" id="PF04083">
    <property type="entry name" value="Abhydro_lipase"/>
    <property type="match status" value="1"/>
</dbReference>
<dbReference type="Gene3D" id="3.40.50.1820">
    <property type="entry name" value="alpha/beta hydrolase"/>
    <property type="match status" value="1"/>
</dbReference>
<dbReference type="SUPFAM" id="SSF53474">
    <property type="entry name" value="alpha/beta-Hydrolases"/>
    <property type="match status" value="1"/>
</dbReference>
<evidence type="ECO:0000313" key="5">
    <source>
        <dbReference type="Proteomes" id="UP001165063"/>
    </source>
</evidence>
<dbReference type="PANTHER" id="PTHR11005">
    <property type="entry name" value="LYSOSOMAL ACID LIPASE-RELATED"/>
    <property type="match status" value="1"/>
</dbReference>
<dbReference type="GO" id="GO:0006629">
    <property type="term" value="P:lipid metabolic process"/>
    <property type="evidence" value="ECO:0007669"/>
    <property type="project" value="InterPro"/>
</dbReference>
<feature type="region of interest" description="Disordered" evidence="1">
    <location>
        <begin position="1"/>
        <end position="22"/>
    </location>
</feature>
<dbReference type="InterPro" id="IPR029058">
    <property type="entry name" value="AB_hydrolase_fold"/>
</dbReference>
<feature type="compositionally biased region" description="Basic and acidic residues" evidence="1">
    <location>
        <begin position="1"/>
        <end position="11"/>
    </location>
</feature>
<evidence type="ECO:0000313" key="4">
    <source>
        <dbReference type="EMBL" id="GMG38523.1"/>
    </source>
</evidence>
<comment type="caution">
    <text evidence="4">The sequence shown here is derived from an EMBL/GenBank/DDBJ whole genome shotgun (WGS) entry which is preliminary data.</text>
</comment>
<feature type="transmembrane region" description="Helical" evidence="2">
    <location>
        <begin position="304"/>
        <end position="323"/>
    </location>
</feature>
<reference evidence="4" key="1">
    <citation type="submission" date="2023-04" db="EMBL/GenBank/DDBJ databases">
        <title>Ambrosiozyma monospora NBRC 1965.</title>
        <authorList>
            <person name="Ichikawa N."/>
            <person name="Sato H."/>
            <person name="Tonouchi N."/>
        </authorList>
    </citation>
    <scope>NUCLEOTIDE SEQUENCE</scope>
    <source>
        <strain evidence="4">NBRC 1965</strain>
    </source>
</reference>
<name>A0A9W7DH99_AMBMO</name>
<dbReference type="EMBL" id="BSXU01002572">
    <property type="protein sequence ID" value="GMG38523.1"/>
    <property type="molecule type" value="Genomic_DNA"/>
</dbReference>
<proteinExistence type="predicted"/>
<keyword evidence="2" id="KW-0812">Transmembrane</keyword>
<feature type="transmembrane region" description="Helical" evidence="2">
    <location>
        <begin position="39"/>
        <end position="62"/>
    </location>
</feature>
<accession>A0A9W7DH99</accession>
<keyword evidence="2" id="KW-0472">Membrane</keyword>
<keyword evidence="2" id="KW-1133">Transmembrane helix</keyword>
<gene>
    <name evidence="4" type="ORF">Amon01_000497100</name>
</gene>
<organism evidence="4 5">
    <name type="scientific">Ambrosiozyma monospora</name>
    <name type="common">Yeast</name>
    <name type="synonym">Endomycopsis monosporus</name>
    <dbReference type="NCBI Taxonomy" id="43982"/>
    <lineage>
        <taxon>Eukaryota</taxon>
        <taxon>Fungi</taxon>
        <taxon>Dikarya</taxon>
        <taxon>Ascomycota</taxon>
        <taxon>Saccharomycotina</taxon>
        <taxon>Pichiomycetes</taxon>
        <taxon>Pichiales</taxon>
        <taxon>Pichiaceae</taxon>
        <taxon>Ambrosiozyma</taxon>
    </lineage>
</organism>